<evidence type="ECO:0000256" key="1">
    <source>
        <dbReference type="ARBA" id="ARBA00023125"/>
    </source>
</evidence>
<dbReference type="GO" id="GO:0003677">
    <property type="term" value="F:DNA binding"/>
    <property type="evidence" value="ECO:0007669"/>
    <property type="project" value="UniProtKB-UniRule"/>
</dbReference>
<dbReference type="PANTHER" id="PTHR43479">
    <property type="entry name" value="ACREF/ENVCD OPERON REPRESSOR-RELATED"/>
    <property type="match status" value="1"/>
</dbReference>
<dbReference type="EMBL" id="JAABOQ010000003">
    <property type="protein sequence ID" value="NER17057.1"/>
    <property type="molecule type" value="Genomic_DNA"/>
</dbReference>
<evidence type="ECO:0000313" key="4">
    <source>
        <dbReference type="EMBL" id="NER17057.1"/>
    </source>
</evidence>
<accession>A0A6M0CNL6</accession>
<dbReference type="InterPro" id="IPR009057">
    <property type="entry name" value="Homeodomain-like_sf"/>
</dbReference>
<dbReference type="Proteomes" id="UP000474296">
    <property type="component" value="Unassembled WGS sequence"/>
</dbReference>
<dbReference type="PRINTS" id="PR00455">
    <property type="entry name" value="HTHTETR"/>
</dbReference>
<dbReference type="Pfam" id="PF00440">
    <property type="entry name" value="TetR_N"/>
    <property type="match status" value="1"/>
</dbReference>
<dbReference type="AlphaFoldDB" id="A0A6M0CNL6"/>
<dbReference type="Pfam" id="PF13972">
    <property type="entry name" value="TetR"/>
    <property type="match status" value="1"/>
</dbReference>
<dbReference type="InterPro" id="IPR001647">
    <property type="entry name" value="HTH_TetR"/>
</dbReference>
<comment type="caution">
    <text evidence="4">The sequence shown here is derived from an EMBL/GenBank/DDBJ whole genome shotgun (WGS) entry which is preliminary data.</text>
</comment>
<dbReference type="InterPro" id="IPR050624">
    <property type="entry name" value="HTH-type_Tx_Regulator"/>
</dbReference>
<evidence type="ECO:0000256" key="2">
    <source>
        <dbReference type="PROSITE-ProRule" id="PRU00335"/>
    </source>
</evidence>
<dbReference type="SUPFAM" id="SSF46689">
    <property type="entry name" value="Homeodomain-like"/>
    <property type="match status" value="1"/>
</dbReference>
<dbReference type="Gene3D" id="1.10.357.10">
    <property type="entry name" value="Tetracycline Repressor, domain 2"/>
    <property type="match status" value="1"/>
</dbReference>
<dbReference type="PANTHER" id="PTHR43479:SF11">
    <property type="entry name" value="ACREF_ENVCD OPERON REPRESSOR-RELATED"/>
    <property type="match status" value="1"/>
</dbReference>
<dbReference type="InterPro" id="IPR025722">
    <property type="entry name" value="TetR"/>
</dbReference>
<keyword evidence="5" id="KW-1185">Reference proteome</keyword>
<organism evidence="4 5">
    <name type="scientific">Spongiivirga citrea</name>
    <dbReference type="NCBI Taxonomy" id="1481457"/>
    <lineage>
        <taxon>Bacteria</taxon>
        <taxon>Pseudomonadati</taxon>
        <taxon>Bacteroidota</taxon>
        <taxon>Flavobacteriia</taxon>
        <taxon>Flavobacteriales</taxon>
        <taxon>Flavobacteriaceae</taxon>
        <taxon>Spongiivirga</taxon>
    </lineage>
</organism>
<evidence type="ECO:0000313" key="5">
    <source>
        <dbReference type="Proteomes" id="UP000474296"/>
    </source>
</evidence>
<evidence type="ECO:0000259" key="3">
    <source>
        <dbReference type="PROSITE" id="PS50977"/>
    </source>
</evidence>
<keyword evidence="1 2" id="KW-0238">DNA-binding</keyword>
<dbReference type="PROSITE" id="PS50977">
    <property type="entry name" value="HTH_TETR_2"/>
    <property type="match status" value="1"/>
</dbReference>
<sequence>MKNTKEHILETATELFNEKGFFNVSIKEIADEMKISPGNLTYHFKRKEQLLDAIQEEILNASKNIIVPEGKYVTLEHFELMFQKFCAVQDRYRFYFTNILYLTVAHPTVLEKYKVRTSKRLEDARKLVDYYISTNRLKPESDELDYTYLIHNLWIVNMFWKNSSSLIDLEKTNYLAKQSPMQSLWFMLKPYLTEKGLIEYQEIRDLKKSGGILPTS</sequence>
<gene>
    <name evidence="4" type="ORF">GWK10_07535</name>
</gene>
<reference evidence="4 5" key="1">
    <citation type="submission" date="2020-01" db="EMBL/GenBank/DDBJ databases">
        <title>Spongiivirga citrea KCTC 32990T.</title>
        <authorList>
            <person name="Wang G."/>
        </authorList>
    </citation>
    <scope>NUCLEOTIDE SEQUENCE [LARGE SCALE GENOMIC DNA]</scope>
    <source>
        <strain evidence="4 5">KCTC 32990</strain>
    </source>
</reference>
<protein>
    <submittedName>
        <fullName evidence="4">TetR family transcriptional regulator</fullName>
    </submittedName>
</protein>
<feature type="DNA-binding region" description="H-T-H motif" evidence="2">
    <location>
        <begin position="25"/>
        <end position="44"/>
    </location>
</feature>
<dbReference type="RefSeq" id="WP_164031105.1">
    <property type="nucleotide sequence ID" value="NZ_JAABOQ010000003.1"/>
</dbReference>
<feature type="domain" description="HTH tetR-type" evidence="3">
    <location>
        <begin position="2"/>
        <end position="62"/>
    </location>
</feature>
<name>A0A6M0CNL6_9FLAO</name>
<proteinExistence type="predicted"/>